<dbReference type="InterPro" id="IPR050288">
    <property type="entry name" value="Cellulose_deg_GH3"/>
</dbReference>
<evidence type="ECO:0000256" key="3">
    <source>
        <dbReference type="ARBA" id="ARBA00023277"/>
    </source>
</evidence>
<evidence type="ECO:0000256" key="1">
    <source>
        <dbReference type="ARBA" id="ARBA00005336"/>
    </source>
</evidence>
<evidence type="ECO:0000313" key="7">
    <source>
        <dbReference type="Proteomes" id="UP000517916"/>
    </source>
</evidence>
<keyword evidence="4 6" id="KW-0326">Glycosidase</keyword>
<organism evidence="6 7">
    <name type="scientific">Kutzneria viridogrisea</name>
    <dbReference type="NCBI Taxonomy" id="47990"/>
    <lineage>
        <taxon>Bacteria</taxon>
        <taxon>Bacillati</taxon>
        <taxon>Actinomycetota</taxon>
        <taxon>Actinomycetes</taxon>
        <taxon>Pseudonocardiales</taxon>
        <taxon>Pseudonocardiaceae</taxon>
        <taxon>Kutzneria</taxon>
    </lineage>
</organism>
<dbReference type="InterPro" id="IPR002772">
    <property type="entry name" value="Glyco_hydro_3_C"/>
</dbReference>
<dbReference type="RefSeq" id="WP_182838745.1">
    <property type="nucleotide sequence ID" value="NZ_BAAABQ010000030.1"/>
</dbReference>
<dbReference type="InterPro" id="IPR037524">
    <property type="entry name" value="PA14/GLEYA"/>
</dbReference>
<keyword evidence="3" id="KW-0119">Carbohydrate metabolism</keyword>
<dbReference type="Pfam" id="PF14310">
    <property type="entry name" value="Fn3-like"/>
    <property type="match status" value="1"/>
</dbReference>
<dbReference type="InterPro" id="IPR013783">
    <property type="entry name" value="Ig-like_fold"/>
</dbReference>
<evidence type="ECO:0000313" key="6">
    <source>
        <dbReference type="EMBL" id="MBA8928132.1"/>
    </source>
</evidence>
<dbReference type="EMBL" id="JACJID010000004">
    <property type="protein sequence ID" value="MBA8928132.1"/>
    <property type="molecule type" value="Genomic_DNA"/>
</dbReference>
<dbReference type="Pfam" id="PF00933">
    <property type="entry name" value="Glyco_hydro_3"/>
    <property type="match status" value="1"/>
</dbReference>
<sequence>MQQHATIAELVGKLDLDTKAGLLAGQDIWTLPAVPEIGLRSVVMSDGPVGVRGVRWTPEDPSVVLPSPTALAATWDPELARRAGRLLAQEARRKGVHVLLAPTVNLHRTPLGGRHFECYSEDPLLTGLIGAGYVRGVQEGGVATTVKHFVANDSETERYTVDVRAEERTLRELYLRPFEIIVREARPWGVMAAYNGVNGSTMTEHARLQNEVLRAEWGFDGVIVSDWTAARDTVRAALGGMDLAMPGPHTVYGPALAQAVREGAVPEQVVDTMVARVLLLAARVGALDGVPSGFTAPEELDGNEVAREVAARSAVLVRNDNALLPLRAEDLRTVAVIGAAADEARILGGGSATVFPGEVVSPLAGLRAALPGAEVRYCVGADPRTTLPPARDGFELTLVARDGAGAELASYAVPEAGLTWIGEVPEAVDAERVRAVEFTGTFTPEVGGSHEFGFRGLGEAVLTVNGRVLFDGVSLPEGDDPFTAAMDLSERRFRTDLVAGETVRVSLLLHPLTLAEGGAGPFVFVVTALGHAAPGPGPDAQIEQAVAVARESDVAVVVVSTTEEVESEGFDRTDLALPGRQDELVRRVAAANPRTVVVVNAGSPVEMPWLEQTGAVLLSWFPGQAAGTALAEVLLGAREPGGRLPTTWPARLADAPVVRVKPEQGVLHYEEGVFIGYRAWQRAGTAPAHWFGHGLGYTEWTYESARFDPASRTLEVELRNSGPRAGREVVQVYCAPGEPDPNRPARWLVGFAQVHAEPGESVLARVTVPGDATRVWDSGVGGWRQDTGPHLLEVGRSAGDLRLSVGTVNGL</sequence>
<dbReference type="PANTHER" id="PTHR42715:SF10">
    <property type="entry name" value="BETA-GLUCOSIDASE"/>
    <property type="match status" value="1"/>
</dbReference>
<dbReference type="Gene3D" id="3.20.20.300">
    <property type="entry name" value="Glycoside hydrolase, family 3, N-terminal domain"/>
    <property type="match status" value="1"/>
</dbReference>
<dbReference type="Pfam" id="PF01915">
    <property type="entry name" value="Glyco_hydro_3_C"/>
    <property type="match status" value="1"/>
</dbReference>
<dbReference type="InterPro" id="IPR036962">
    <property type="entry name" value="Glyco_hydro_3_N_sf"/>
</dbReference>
<proteinExistence type="inferred from homology"/>
<protein>
    <submittedName>
        <fullName evidence="6">Beta-glucosidase</fullName>
        <ecNumber evidence="6">3.2.1.21</ecNumber>
    </submittedName>
</protein>
<reference evidence="6 7" key="1">
    <citation type="submission" date="2020-08" db="EMBL/GenBank/DDBJ databases">
        <title>Genomic Encyclopedia of Archaeal and Bacterial Type Strains, Phase II (KMG-II): from individual species to whole genera.</title>
        <authorList>
            <person name="Goeker M."/>
        </authorList>
    </citation>
    <scope>NUCLEOTIDE SEQUENCE [LARGE SCALE GENOMIC DNA]</scope>
    <source>
        <strain evidence="6 7">DSM 43850</strain>
    </source>
</reference>
<feature type="domain" description="PA14" evidence="5">
    <location>
        <begin position="389"/>
        <end position="546"/>
    </location>
</feature>
<keyword evidence="7" id="KW-1185">Reference proteome</keyword>
<dbReference type="EC" id="3.2.1.21" evidence="6"/>
<dbReference type="PRINTS" id="PR00133">
    <property type="entry name" value="GLHYDRLASE3"/>
</dbReference>
<dbReference type="InterPro" id="IPR017853">
    <property type="entry name" value="GH"/>
</dbReference>
<dbReference type="SMART" id="SM01217">
    <property type="entry name" value="Fn3_like"/>
    <property type="match status" value="1"/>
</dbReference>
<evidence type="ECO:0000256" key="4">
    <source>
        <dbReference type="RuleBase" id="RU361161"/>
    </source>
</evidence>
<comment type="caution">
    <text evidence="6">The sequence shown here is derived from an EMBL/GenBank/DDBJ whole genome shotgun (WGS) entry which is preliminary data.</text>
</comment>
<dbReference type="InterPro" id="IPR001764">
    <property type="entry name" value="Glyco_hydro_3_N"/>
</dbReference>
<dbReference type="InterPro" id="IPR026891">
    <property type="entry name" value="Fn3-like"/>
</dbReference>
<dbReference type="SUPFAM" id="SSF51445">
    <property type="entry name" value="(Trans)glycosidases"/>
    <property type="match status" value="1"/>
</dbReference>
<evidence type="ECO:0000256" key="2">
    <source>
        <dbReference type="ARBA" id="ARBA00022801"/>
    </source>
</evidence>
<dbReference type="PROSITE" id="PS00775">
    <property type="entry name" value="GLYCOSYL_HYDROL_F3"/>
    <property type="match status" value="1"/>
</dbReference>
<evidence type="ECO:0000259" key="5">
    <source>
        <dbReference type="PROSITE" id="PS51820"/>
    </source>
</evidence>
<dbReference type="Gene3D" id="3.40.50.1700">
    <property type="entry name" value="Glycoside hydrolase family 3 C-terminal domain"/>
    <property type="match status" value="1"/>
</dbReference>
<comment type="similarity">
    <text evidence="1 4">Belongs to the glycosyl hydrolase 3 family.</text>
</comment>
<dbReference type="GO" id="GO:0008422">
    <property type="term" value="F:beta-glucosidase activity"/>
    <property type="evidence" value="ECO:0007669"/>
    <property type="project" value="UniProtKB-EC"/>
</dbReference>
<dbReference type="InterPro" id="IPR036881">
    <property type="entry name" value="Glyco_hydro_3_C_sf"/>
</dbReference>
<name>A0ABR6BND1_9PSEU</name>
<accession>A0ABR6BND1</accession>
<dbReference type="Proteomes" id="UP000517916">
    <property type="component" value="Unassembled WGS sequence"/>
</dbReference>
<keyword evidence="2 4" id="KW-0378">Hydrolase</keyword>
<dbReference type="Gene3D" id="2.60.40.10">
    <property type="entry name" value="Immunoglobulins"/>
    <property type="match status" value="1"/>
</dbReference>
<dbReference type="Gene3D" id="2.60.120.260">
    <property type="entry name" value="Galactose-binding domain-like"/>
    <property type="match status" value="1"/>
</dbReference>
<dbReference type="PANTHER" id="PTHR42715">
    <property type="entry name" value="BETA-GLUCOSIDASE"/>
    <property type="match status" value="1"/>
</dbReference>
<dbReference type="SUPFAM" id="SSF52279">
    <property type="entry name" value="Beta-D-glucan exohydrolase, C-terminal domain"/>
    <property type="match status" value="1"/>
</dbReference>
<dbReference type="PROSITE" id="PS51820">
    <property type="entry name" value="PA14"/>
    <property type="match status" value="1"/>
</dbReference>
<dbReference type="InterPro" id="IPR019800">
    <property type="entry name" value="Glyco_hydro_3_AS"/>
</dbReference>
<gene>
    <name evidence="6" type="ORF">BC739_005349</name>
</gene>